<evidence type="ECO:0000256" key="8">
    <source>
        <dbReference type="SAM" id="MobiDB-lite"/>
    </source>
</evidence>
<comment type="caution">
    <text evidence="10">The sequence shown here is derived from an EMBL/GenBank/DDBJ whole genome shotgun (WGS) entry which is preliminary data.</text>
</comment>
<evidence type="ECO:0000256" key="3">
    <source>
        <dbReference type="ARBA" id="ARBA00021616"/>
    </source>
</evidence>
<organism evidence="10 11">
    <name type="scientific">Diutina rugosa</name>
    <name type="common">Yeast</name>
    <name type="synonym">Candida rugosa</name>
    <dbReference type="NCBI Taxonomy" id="5481"/>
    <lineage>
        <taxon>Eukaryota</taxon>
        <taxon>Fungi</taxon>
        <taxon>Dikarya</taxon>
        <taxon>Ascomycota</taxon>
        <taxon>Saccharomycotina</taxon>
        <taxon>Pichiomycetes</taxon>
        <taxon>Debaryomycetaceae</taxon>
        <taxon>Diutina</taxon>
    </lineage>
</organism>
<keyword evidence="5 7" id="KW-0863">Zinc-finger</keyword>
<evidence type="ECO:0000256" key="7">
    <source>
        <dbReference type="PROSITE-ProRule" id="PRU00146"/>
    </source>
</evidence>
<dbReference type="InterPro" id="IPR013083">
    <property type="entry name" value="Znf_RING/FYVE/PHD"/>
</dbReference>
<dbReference type="PROSITE" id="PS01359">
    <property type="entry name" value="ZF_PHD_1"/>
    <property type="match status" value="1"/>
</dbReference>
<dbReference type="InterPro" id="IPR011011">
    <property type="entry name" value="Znf_FYVE_PHD"/>
</dbReference>
<gene>
    <name evidence="10" type="ORF">DIURU_002901</name>
</gene>
<evidence type="ECO:0000256" key="2">
    <source>
        <dbReference type="ARBA" id="ARBA00011050"/>
    </source>
</evidence>
<dbReference type="GO" id="GO:0061188">
    <property type="term" value="P:negative regulation of rDNA heterochromatin formation"/>
    <property type="evidence" value="ECO:0007669"/>
    <property type="project" value="TreeGrafter"/>
</dbReference>
<dbReference type="OrthoDB" id="79252at2759"/>
<evidence type="ECO:0000256" key="6">
    <source>
        <dbReference type="ARBA" id="ARBA00022833"/>
    </source>
</evidence>
<dbReference type="GO" id="GO:0033698">
    <property type="term" value="C:Rpd3L complex"/>
    <property type="evidence" value="ECO:0007669"/>
    <property type="project" value="TreeGrafter"/>
</dbReference>
<dbReference type="InterPro" id="IPR001965">
    <property type="entry name" value="Znf_PHD"/>
</dbReference>
<accession>A0A642UTA1</accession>
<evidence type="ECO:0000313" key="10">
    <source>
        <dbReference type="EMBL" id="KAA8902447.1"/>
    </source>
</evidence>
<reference evidence="10 11" key="1">
    <citation type="submission" date="2019-07" db="EMBL/GenBank/DDBJ databases">
        <title>Genome assembly of two rare yeast pathogens: Diutina rugosa and Trichomonascus ciferrii.</title>
        <authorList>
            <person name="Mixao V."/>
            <person name="Saus E."/>
            <person name="Hansen A."/>
            <person name="Lass-Flor C."/>
            <person name="Gabaldon T."/>
        </authorList>
    </citation>
    <scope>NUCLEOTIDE SEQUENCE [LARGE SCALE GENOMIC DNA]</scope>
    <source>
        <strain evidence="10 11">CBS 613</strain>
    </source>
</reference>
<sequence length="496" mass="55827">MRTSSRVNKGQHSKRALDTLYGYDDIPEESFKPTPKRRRAVDEDEVRCTPCGTTKDNYNEDEDEGGTFVYCEACNTWQHAKCMGFSNKIPEQYSCNECQMNFDVRFKSQPFRASTAKAFYAYFKSSFPEDYKFKEGENAETLARKWAFDIESILFKEFPKAKYSSESRRILFLLKKNFMADIQAGTITFAQVVKKTPEQINASIARVKSKLKEDLKNQVLGPSQLEAMRQQQREQEAAEASADNLVVRSVDHRQFSVSDTEAPKIIRPLSPSANPTFVNHDDDDDDDDVPTADINGDDAPVHSDSSSTSSLDSVQTPSTVATEPGASIALSSKPSSPPLWHGTINFPDFASFSASATTVLRTPATDAVTATATVKDIMKSSHYTVEGRLDRSRADAYLDVVKQSCDVYLVKVEGDGAEYQKLYDYLLFKNKVGVLDNRPQFVKDSYLAVVDFRDQGRPQWLRAFDKGDDIGMYVVYVVRRGQRPPQPKFEDLLSQL</sequence>
<dbReference type="Proteomes" id="UP000449547">
    <property type="component" value="Unassembled WGS sequence"/>
</dbReference>
<evidence type="ECO:0000259" key="9">
    <source>
        <dbReference type="PROSITE" id="PS50016"/>
    </source>
</evidence>
<dbReference type="VEuPathDB" id="FungiDB:DIURU_002901"/>
<feature type="compositionally biased region" description="Low complexity" evidence="8">
    <location>
        <begin position="303"/>
        <end position="313"/>
    </location>
</feature>
<dbReference type="InterPro" id="IPR012921">
    <property type="entry name" value="SPOC_C"/>
</dbReference>
<feature type="region of interest" description="Disordered" evidence="8">
    <location>
        <begin position="257"/>
        <end position="335"/>
    </location>
</feature>
<dbReference type="SMART" id="SM00249">
    <property type="entry name" value="PHD"/>
    <property type="match status" value="1"/>
</dbReference>
<protein>
    <recommendedName>
        <fullName evidence="3">Transcription factor BYE1</fullName>
    </recommendedName>
</protein>
<dbReference type="InterPro" id="IPR019786">
    <property type="entry name" value="Zinc_finger_PHD-type_CS"/>
</dbReference>
<dbReference type="AlphaFoldDB" id="A0A642UTA1"/>
<dbReference type="GeneID" id="54781552"/>
<name>A0A642UTA1_DIURU</name>
<evidence type="ECO:0000256" key="4">
    <source>
        <dbReference type="ARBA" id="ARBA00022723"/>
    </source>
</evidence>
<proteinExistence type="inferred from homology"/>
<dbReference type="OMA" id="YCEACNT"/>
<dbReference type="GO" id="GO:0008270">
    <property type="term" value="F:zinc ion binding"/>
    <property type="evidence" value="ECO:0007669"/>
    <property type="project" value="UniProtKB-KW"/>
</dbReference>
<comment type="function">
    <text evidence="1">Negative regulator of transcription elongation.</text>
</comment>
<keyword evidence="6" id="KW-0862">Zinc</keyword>
<evidence type="ECO:0000313" key="11">
    <source>
        <dbReference type="Proteomes" id="UP000449547"/>
    </source>
</evidence>
<evidence type="ECO:0000256" key="5">
    <source>
        <dbReference type="ARBA" id="ARBA00022771"/>
    </source>
</evidence>
<dbReference type="Gene3D" id="3.30.40.10">
    <property type="entry name" value="Zinc/RING finger domain, C3HC4 (zinc finger)"/>
    <property type="match status" value="1"/>
</dbReference>
<dbReference type="Pfam" id="PF07744">
    <property type="entry name" value="SPOC"/>
    <property type="match status" value="1"/>
</dbReference>
<dbReference type="PANTHER" id="PTHR47793:SF1">
    <property type="entry name" value="HISTONE DEACETYLASE COMPLEX SUBUNIT CTI6"/>
    <property type="match status" value="1"/>
</dbReference>
<dbReference type="InterPro" id="IPR003618">
    <property type="entry name" value="TFIIS_cen_dom"/>
</dbReference>
<dbReference type="SUPFAM" id="SSF57903">
    <property type="entry name" value="FYVE/PHD zinc finger"/>
    <property type="match status" value="1"/>
</dbReference>
<keyword evidence="4" id="KW-0479">Metal-binding</keyword>
<dbReference type="RefSeq" id="XP_034012432.1">
    <property type="nucleotide sequence ID" value="XM_034155604.1"/>
</dbReference>
<dbReference type="PANTHER" id="PTHR47793">
    <property type="entry name" value="HISTONE DEACETYLASE COMPLEX SUBUNIT CTI6"/>
    <property type="match status" value="1"/>
</dbReference>
<dbReference type="Pfam" id="PF07500">
    <property type="entry name" value="TFIIS_M"/>
    <property type="match status" value="1"/>
</dbReference>
<feature type="domain" description="PHD-type" evidence="9">
    <location>
        <begin position="45"/>
        <end position="101"/>
    </location>
</feature>
<dbReference type="InterPro" id="IPR019787">
    <property type="entry name" value="Znf_PHD-finger"/>
</dbReference>
<dbReference type="GO" id="GO:0070210">
    <property type="term" value="C:Rpd3L-Expanded complex"/>
    <property type="evidence" value="ECO:0007669"/>
    <property type="project" value="TreeGrafter"/>
</dbReference>
<dbReference type="PROSITE" id="PS50016">
    <property type="entry name" value="ZF_PHD_2"/>
    <property type="match status" value="1"/>
</dbReference>
<feature type="compositionally biased region" description="Acidic residues" evidence="8">
    <location>
        <begin position="281"/>
        <end position="290"/>
    </location>
</feature>
<dbReference type="GO" id="GO:0061186">
    <property type="term" value="P:negative regulation of silent mating-type cassette heterochromatin formation"/>
    <property type="evidence" value="ECO:0007669"/>
    <property type="project" value="TreeGrafter"/>
</dbReference>
<dbReference type="InterPro" id="IPR053051">
    <property type="entry name" value="HDAC_complex_subunit"/>
</dbReference>
<evidence type="ECO:0000256" key="1">
    <source>
        <dbReference type="ARBA" id="ARBA00002311"/>
    </source>
</evidence>
<comment type="similarity">
    <text evidence="2">Belongs to the BYE1 family.</text>
</comment>
<dbReference type="Pfam" id="PF20826">
    <property type="entry name" value="PHD_5"/>
    <property type="match status" value="1"/>
</dbReference>
<keyword evidence="11" id="KW-1185">Reference proteome</keyword>
<dbReference type="GO" id="GO:0006351">
    <property type="term" value="P:DNA-templated transcription"/>
    <property type="evidence" value="ECO:0007669"/>
    <property type="project" value="InterPro"/>
</dbReference>
<dbReference type="EMBL" id="SWFT01000090">
    <property type="protein sequence ID" value="KAA8902447.1"/>
    <property type="molecule type" value="Genomic_DNA"/>
</dbReference>